<evidence type="ECO:0000313" key="1">
    <source>
        <dbReference type="EMBL" id="UZF48495.1"/>
    </source>
</evidence>
<sequence>MIDIPRPRTVTDARELLELAELTDIVFYEVLGRRTSNREEEPLSIQIALRREELLLEIRCRATVAGAGGEYVTDASAVFTLREPIDAHDGVVTEFVERVGVMAVYPYLRESISQSAAKLGLDRPILKLLRPGDVHVTLDDRSPNVED</sequence>
<dbReference type="Proteomes" id="UP001162740">
    <property type="component" value="Plasmid pGD02.2.2"/>
</dbReference>
<gene>
    <name evidence="1" type="ORF">KUM34_029425</name>
</gene>
<dbReference type="RefSeq" id="WP_258914070.1">
    <property type="nucleotide sequence ID" value="NZ_CP083976.1"/>
</dbReference>
<evidence type="ECO:0008006" key="3">
    <source>
        <dbReference type="Google" id="ProtNLM"/>
    </source>
</evidence>
<reference evidence="1 2" key="1">
    <citation type="journal article" date="2021" name="Front. Microbiol.">
        <title>Bacterial Transformation of Aromatic Monomers in Softwood Black Liquor.</title>
        <authorList>
            <person name="Navas L.E."/>
            <person name="Dexter G."/>
            <person name="Liu J."/>
            <person name="Levy-Booth D."/>
            <person name="Cho M."/>
            <person name="Jang S.K."/>
            <person name="Mansfield S.D."/>
            <person name="Renneckar S."/>
            <person name="Mohn W.W."/>
            <person name="Eltis L.D."/>
        </authorList>
    </citation>
    <scope>NUCLEOTIDE SEQUENCE [LARGE SCALE GENOMIC DNA]</scope>
    <source>
        <strain evidence="1 2">GD02</strain>
    </source>
</reference>
<proteinExistence type="predicted"/>
<geneLocation type="plasmid" evidence="1 2">
    <name>pGD02.2.2</name>
</geneLocation>
<accession>A0AA46X1T6</accession>
<dbReference type="AlphaFoldDB" id="A0AA46X1T6"/>
<organism evidence="1 2">
    <name type="scientific">Rhodococcus rhodochrous</name>
    <dbReference type="NCBI Taxonomy" id="1829"/>
    <lineage>
        <taxon>Bacteria</taxon>
        <taxon>Bacillati</taxon>
        <taxon>Actinomycetota</taxon>
        <taxon>Actinomycetes</taxon>
        <taxon>Mycobacteriales</taxon>
        <taxon>Nocardiaceae</taxon>
        <taxon>Rhodococcus</taxon>
    </lineage>
</organism>
<protein>
    <recommendedName>
        <fullName evidence="3">Preprotein translocase subunit SecB</fullName>
    </recommendedName>
</protein>
<name>A0AA46X1T6_RHORH</name>
<keyword evidence="1" id="KW-0614">Plasmid</keyword>
<dbReference type="EMBL" id="CP083976">
    <property type="protein sequence ID" value="UZF48495.1"/>
    <property type="molecule type" value="Genomic_DNA"/>
</dbReference>
<evidence type="ECO:0000313" key="2">
    <source>
        <dbReference type="Proteomes" id="UP001162740"/>
    </source>
</evidence>